<proteinExistence type="predicted"/>
<dbReference type="CDD" id="cd01949">
    <property type="entry name" value="GGDEF"/>
    <property type="match status" value="1"/>
</dbReference>
<dbReference type="SMART" id="SM00304">
    <property type="entry name" value="HAMP"/>
    <property type="match status" value="1"/>
</dbReference>
<dbReference type="NCBIfam" id="TIGR00229">
    <property type="entry name" value="sensory_box"/>
    <property type="match status" value="2"/>
</dbReference>
<dbReference type="PROSITE" id="PS50112">
    <property type="entry name" value="PAS"/>
    <property type="match status" value="2"/>
</dbReference>
<dbReference type="Gene3D" id="3.30.70.270">
    <property type="match status" value="1"/>
</dbReference>
<dbReference type="InterPro" id="IPR000160">
    <property type="entry name" value="GGDEF_dom"/>
</dbReference>
<dbReference type="Gene3D" id="3.30.450.20">
    <property type="entry name" value="PAS domain"/>
    <property type="match status" value="2"/>
</dbReference>
<feature type="domain" description="HAMP" evidence="5">
    <location>
        <begin position="184"/>
        <end position="236"/>
    </location>
</feature>
<feature type="transmembrane region" description="Helical" evidence="1">
    <location>
        <begin position="13"/>
        <end position="33"/>
    </location>
</feature>
<keyword evidence="1" id="KW-0812">Transmembrane</keyword>
<keyword evidence="1" id="KW-1133">Transmembrane helix</keyword>
<dbReference type="PROSITE" id="PS50885">
    <property type="entry name" value="HAMP"/>
    <property type="match status" value="1"/>
</dbReference>
<organism evidence="7 8">
    <name type="scientific">Sulfurisoma sediminicola</name>
    <dbReference type="NCBI Taxonomy" id="1381557"/>
    <lineage>
        <taxon>Bacteria</taxon>
        <taxon>Pseudomonadati</taxon>
        <taxon>Pseudomonadota</taxon>
        <taxon>Betaproteobacteria</taxon>
        <taxon>Nitrosomonadales</taxon>
        <taxon>Sterolibacteriaceae</taxon>
        <taxon>Sulfurisoma</taxon>
    </lineage>
</organism>
<evidence type="ECO:0000313" key="7">
    <source>
        <dbReference type="EMBL" id="RLJ65006.1"/>
    </source>
</evidence>
<gene>
    <name evidence="7" type="ORF">DFR35_1662</name>
</gene>
<evidence type="ECO:0000313" key="8">
    <source>
        <dbReference type="Proteomes" id="UP000268908"/>
    </source>
</evidence>
<evidence type="ECO:0000259" key="2">
    <source>
        <dbReference type="PROSITE" id="PS50112"/>
    </source>
</evidence>
<dbReference type="SMART" id="SM00091">
    <property type="entry name" value="PAS"/>
    <property type="match status" value="2"/>
</dbReference>
<feature type="domain" description="GGDEF" evidence="6">
    <location>
        <begin position="521"/>
        <end position="654"/>
    </location>
</feature>
<dbReference type="InterPro" id="IPR029787">
    <property type="entry name" value="Nucleotide_cyclase"/>
</dbReference>
<dbReference type="PROSITE" id="PS50887">
    <property type="entry name" value="GGDEF"/>
    <property type="match status" value="1"/>
</dbReference>
<feature type="transmembrane region" description="Helical" evidence="1">
    <location>
        <begin position="165"/>
        <end position="186"/>
    </location>
</feature>
<dbReference type="AlphaFoldDB" id="A0A497XEB0"/>
<dbReference type="GO" id="GO:0007165">
    <property type="term" value="P:signal transduction"/>
    <property type="evidence" value="ECO:0007669"/>
    <property type="project" value="InterPro"/>
</dbReference>
<dbReference type="Proteomes" id="UP000268908">
    <property type="component" value="Unassembled WGS sequence"/>
</dbReference>
<dbReference type="InterPro" id="IPR000014">
    <property type="entry name" value="PAS"/>
</dbReference>
<dbReference type="GO" id="GO:0003824">
    <property type="term" value="F:catalytic activity"/>
    <property type="evidence" value="ECO:0007669"/>
    <property type="project" value="UniProtKB-ARBA"/>
</dbReference>
<feature type="domain" description="PAS" evidence="2">
    <location>
        <begin position="364"/>
        <end position="409"/>
    </location>
</feature>
<dbReference type="SUPFAM" id="SSF55785">
    <property type="entry name" value="PYP-like sensor domain (PAS domain)"/>
    <property type="match status" value="2"/>
</dbReference>
<dbReference type="Pfam" id="PF13426">
    <property type="entry name" value="PAS_9"/>
    <property type="match status" value="2"/>
</dbReference>
<dbReference type="PROSITE" id="PS50883">
    <property type="entry name" value="EAL"/>
    <property type="match status" value="1"/>
</dbReference>
<dbReference type="FunFam" id="3.30.70.270:FF:000001">
    <property type="entry name" value="Diguanylate cyclase domain protein"/>
    <property type="match status" value="1"/>
</dbReference>
<dbReference type="GO" id="GO:0016020">
    <property type="term" value="C:membrane"/>
    <property type="evidence" value="ECO:0007669"/>
    <property type="project" value="InterPro"/>
</dbReference>
<evidence type="ECO:0000259" key="3">
    <source>
        <dbReference type="PROSITE" id="PS50113"/>
    </source>
</evidence>
<accession>A0A497XEB0</accession>
<dbReference type="InterPro" id="IPR035919">
    <property type="entry name" value="EAL_sf"/>
</dbReference>
<feature type="domain" description="EAL" evidence="4">
    <location>
        <begin position="663"/>
        <end position="917"/>
    </location>
</feature>
<keyword evidence="8" id="KW-1185">Reference proteome</keyword>
<dbReference type="CDD" id="cd00130">
    <property type="entry name" value="PAS"/>
    <property type="match status" value="2"/>
</dbReference>
<dbReference type="PANTHER" id="PTHR44757:SF2">
    <property type="entry name" value="BIOFILM ARCHITECTURE MAINTENANCE PROTEIN MBAA"/>
    <property type="match status" value="1"/>
</dbReference>
<dbReference type="RefSeq" id="WP_124962454.1">
    <property type="nucleotide sequence ID" value="NZ_BHVV01000006.1"/>
</dbReference>
<dbReference type="Gene3D" id="6.10.340.10">
    <property type="match status" value="1"/>
</dbReference>
<dbReference type="InterPro" id="IPR043128">
    <property type="entry name" value="Rev_trsase/Diguanyl_cyclase"/>
</dbReference>
<dbReference type="PROSITE" id="PS50113">
    <property type="entry name" value="PAC"/>
    <property type="match status" value="2"/>
</dbReference>
<dbReference type="InterPro" id="IPR001610">
    <property type="entry name" value="PAC"/>
</dbReference>
<keyword evidence="1" id="KW-0472">Membrane</keyword>
<evidence type="ECO:0000259" key="5">
    <source>
        <dbReference type="PROSITE" id="PS50885"/>
    </source>
</evidence>
<dbReference type="Gene3D" id="3.20.20.450">
    <property type="entry name" value="EAL domain"/>
    <property type="match status" value="1"/>
</dbReference>
<dbReference type="SUPFAM" id="SSF158472">
    <property type="entry name" value="HAMP domain-like"/>
    <property type="match status" value="1"/>
</dbReference>
<dbReference type="PANTHER" id="PTHR44757">
    <property type="entry name" value="DIGUANYLATE CYCLASE DGCP"/>
    <property type="match status" value="1"/>
</dbReference>
<sequence>MRDDLVVPWYRSIRFRLVAAAVVVEACMLALLLSNSVRLISEALEEQTRGRLEALAPLLNAALNGNVFQRNYIEIQSVLDQLVRAESTDIRYLAVFDQRGRQLAVAGPVPTRPSIDTSIGQALSDMVYDTEVKLVLRDESVGSVRFGLSLTQMISLRDSVAQQGLVIAALEILLSLLLLASGGYLITRHIGRLLAATRRVAAGDYASRIALPSHDEIGLLAANFNRMAGAIEERVGQLQASEGRFRSIFDSVSEAIFLHDAQSGRIIDVNRAMCEMYRCSREEALRAVPNQFSLGEPPYSTAEALALMDRAVHEGPQTFEWHARTLDGDLFWVEVDLRMVHMGDQPRLLAVVRDITERRRIESELRQAASVFEHTGEGIMITDADTRIVDVNAAFSVITGFARDEVMGRYPTILGSGRHDREFYAQMWRSINERGFWHGEIWNRRKDGALYAELLTITAMRDDNGRLTRYVGLFSDITEIKDQQRRLEHMAHYDALTRLPNRILLADRLAQAIALSARSQKLLAVAYLDLDGFKPVNDTFGHDTGDQLLIEAARRFGECIRAGDTACRLGGDEFVLLVSSLSNIEECAQVFDRILASIATPFRIDGHEIAISASIGVTLYPLDDADPDTLLRHADQAMYLAKQAGRGRFHLFDSEQDRLVEAHYEARSRIQDGLRLHEFELHYQPKVNMRTGRVVGAEALIRWQHPQRGLVLPGDFLPVIEGTAFAVTLGRWAMDTAVAQLDAWRRSGLDLTLSINMAARHLQEAGFVEELSLLLQRYPGLPADVIELEVLETAAIEDFVEAGDVIRSTRQLGVRFALDDFGTGYSSMSYLKRLQVDTLKIDQSFVKDMLEDEGDRAIVEGMISLARVFGREVIAEGVENAETGRALLRLGCELAQGYGIARPMPALEVPPWIEAWQGGAGWRLPAG</sequence>
<dbReference type="EMBL" id="RCCI01000005">
    <property type="protein sequence ID" value="RLJ65006.1"/>
    <property type="molecule type" value="Genomic_DNA"/>
</dbReference>
<dbReference type="CDD" id="cd06225">
    <property type="entry name" value="HAMP"/>
    <property type="match status" value="1"/>
</dbReference>
<dbReference type="InterPro" id="IPR001633">
    <property type="entry name" value="EAL_dom"/>
</dbReference>
<evidence type="ECO:0000256" key="1">
    <source>
        <dbReference type="SAM" id="Phobius"/>
    </source>
</evidence>
<dbReference type="SMART" id="SM00267">
    <property type="entry name" value="GGDEF"/>
    <property type="match status" value="1"/>
</dbReference>
<feature type="domain" description="PAS" evidence="2">
    <location>
        <begin position="241"/>
        <end position="285"/>
    </location>
</feature>
<reference evidence="7 8" key="1">
    <citation type="submission" date="2018-10" db="EMBL/GenBank/DDBJ databases">
        <title>Genomic Encyclopedia of Type Strains, Phase IV (KMG-IV): sequencing the most valuable type-strain genomes for metagenomic binning, comparative biology and taxonomic classification.</title>
        <authorList>
            <person name="Goeker M."/>
        </authorList>
    </citation>
    <scope>NUCLEOTIDE SEQUENCE [LARGE SCALE GENOMIC DNA]</scope>
    <source>
        <strain evidence="7 8">DSM 26916</strain>
    </source>
</reference>
<dbReference type="Pfam" id="PF00563">
    <property type="entry name" value="EAL"/>
    <property type="match status" value="1"/>
</dbReference>
<dbReference type="InterPro" id="IPR035965">
    <property type="entry name" value="PAS-like_dom_sf"/>
</dbReference>
<comment type="caution">
    <text evidence="7">The sequence shown here is derived from an EMBL/GenBank/DDBJ whole genome shotgun (WGS) entry which is preliminary data.</text>
</comment>
<dbReference type="OrthoDB" id="9813903at2"/>
<dbReference type="InterPro" id="IPR052155">
    <property type="entry name" value="Biofilm_reg_signaling"/>
</dbReference>
<dbReference type="Pfam" id="PF00672">
    <property type="entry name" value="HAMP"/>
    <property type="match status" value="1"/>
</dbReference>
<name>A0A497XEB0_9PROT</name>
<dbReference type="SUPFAM" id="SSF55073">
    <property type="entry name" value="Nucleotide cyclase"/>
    <property type="match status" value="1"/>
</dbReference>
<protein>
    <submittedName>
        <fullName evidence="7">PAS domain S-box-containing protein/diguanylate cyclase (GGDEF)-like protein</fullName>
    </submittedName>
</protein>
<dbReference type="SUPFAM" id="SSF141868">
    <property type="entry name" value="EAL domain-like"/>
    <property type="match status" value="1"/>
</dbReference>
<feature type="domain" description="PAC" evidence="3">
    <location>
        <begin position="317"/>
        <end position="367"/>
    </location>
</feature>
<dbReference type="CDD" id="cd01948">
    <property type="entry name" value="EAL"/>
    <property type="match status" value="1"/>
</dbReference>
<feature type="domain" description="PAC" evidence="3">
    <location>
        <begin position="437"/>
        <end position="489"/>
    </location>
</feature>
<evidence type="ECO:0000259" key="4">
    <source>
        <dbReference type="PROSITE" id="PS50883"/>
    </source>
</evidence>
<dbReference type="NCBIfam" id="TIGR00254">
    <property type="entry name" value="GGDEF"/>
    <property type="match status" value="1"/>
</dbReference>
<dbReference type="InterPro" id="IPR000700">
    <property type="entry name" value="PAS-assoc_C"/>
</dbReference>
<dbReference type="SMART" id="SM00052">
    <property type="entry name" value="EAL"/>
    <property type="match status" value="1"/>
</dbReference>
<dbReference type="InterPro" id="IPR003660">
    <property type="entry name" value="HAMP_dom"/>
</dbReference>
<dbReference type="Pfam" id="PF00990">
    <property type="entry name" value="GGDEF"/>
    <property type="match status" value="1"/>
</dbReference>
<dbReference type="SMART" id="SM00086">
    <property type="entry name" value="PAC"/>
    <property type="match status" value="2"/>
</dbReference>
<evidence type="ECO:0000259" key="6">
    <source>
        <dbReference type="PROSITE" id="PS50887"/>
    </source>
</evidence>